<organism evidence="1 2">
    <name type="scientific">Portunus trituberculatus</name>
    <name type="common">Swimming crab</name>
    <name type="synonym">Neptunus trituberculatus</name>
    <dbReference type="NCBI Taxonomy" id="210409"/>
    <lineage>
        <taxon>Eukaryota</taxon>
        <taxon>Metazoa</taxon>
        <taxon>Ecdysozoa</taxon>
        <taxon>Arthropoda</taxon>
        <taxon>Crustacea</taxon>
        <taxon>Multicrustacea</taxon>
        <taxon>Malacostraca</taxon>
        <taxon>Eumalacostraca</taxon>
        <taxon>Eucarida</taxon>
        <taxon>Decapoda</taxon>
        <taxon>Pleocyemata</taxon>
        <taxon>Brachyura</taxon>
        <taxon>Eubrachyura</taxon>
        <taxon>Portunoidea</taxon>
        <taxon>Portunidae</taxon>
        <taxon>Portuninae</taxon>
        <taxon>Portunus</taxon>
    </lineage>
</organism>
<dbReference type="EMBL" id="VSRR010058225">
    <property type="protein sequence ID" value="MPC81858.1"/>
    <property type="molecule type" value="Genomic_DNA"/>
</dbReference>
<reference evidence="1 2" key="1">
    <citation type="submission" date="2019-05" db="EMBL/GenBank/DDBJ databases">
        <title>Another draft genome of Portunus trituberculatus and its Hox gene families provides insights of decapod evolution.</title>
        <authorList>
            <person name="Jeong J.-H."/>
            <person name="Song I."/>
            <person name="Kim S."/>
            <person name="Choi T."/>
            <person name="Kim D."/>
            <person name="Ryu S."/>
            <person name="Kim W."/>
        </authorList>
    </citation>
    <scope>NUCLEOTIDE SEQUENCE [LARGE SCALE GENOMIC DNA]</scope>
    <source>
        <tissue evidence="1">Muscle</tissue>
    </source>
</reference>
<accession>A0A5B7IM66</accession>
<gene>
    <name evidence="1" type="ORF">E2C01_076496</name>
</gene>
<comment type="caution">
    <text evidence="1">The sequence shown here is derived from an EMBL/GenBank/DDBJ whole genome shotgun (WGS) entry which is preliminary data.</text>
</comment>
<evidence type="ECO:0000313" key="1">
    <source>
        <dbReference type="EMBL" id="MPC81858.1"/>
    </source>
</evidence>
<name>A0A5B7IM66_PORTR</name>
<keyword evidence="2" id="KW-1185">Reference proteome</keyword>
<protein>
    <submittedName>
        <fullName evidence="1">Uncharacterized protein</fullName>
    </submittedName>
</protein>
<evidence type="ECO:0000313" key="2">
    <source>
        <dbReference type="Proteomes" id="UP000324222"/>
    </source>
</evidence>
<sequence>MFNSLQYPAFRKACDWTLPLTIAMPVMPRFTLSLWLLEGEMECTYEDLPFNFFFVVLGDDARGKD</sequence>
<proteinExistence type="predicted"/>
<dbReference type="AlphaFoldDB" id="A0A5B7IM66"/>
<dbReference type="Proteomes" id="UP000324222">
    <property type="component" value="Unassembled WGS sequence"/>
</dbReference>